<accession>A0A4Y3TLQ7</accession>
<gene>
    <name evidence="2" type="ORF">AOR01nite_04140</name>
</gene>
<comment type="caution">
    <text evidence="2">The sequence shown here is derived from an EMBL/GenBank/DDBJ whole genome shotgun (WGS) entry which is preliminary data.</text>
</comment>
<sequence length="44" mass="4867">MEDLSGAAYTDTVKEAGRETLRHSAQRNALPFLPFQPHARRNGG</sequence>
<organism evidence="2 3">
    <name type="scientific">Acetobacter orleanensis</name>
    <dbReference type="NCBI Taxonomy" id="104099"/>
    <lineage>
        <taxon>Bacteria</taxon>
        <taxon>Pseudomonadati</taxon>
        <taxon>Pseudomonadota</taxon>
        <taxon>Alphaproteobacteria</taxon>
        <taxon>Acetobacterales</taxon>
        <taxon>Acetobacteraceae</taxon>
        <taxon>Acetobacter</taxon>
    </lineage>
</organism>
<feature type="region of interest" description="Disordered" evidence="1">
    <location>
        <begin position="21"/>
        <end position="44"/>
    </location>
</feature>
<protein>
    <submittedName>
        <fullName evidence="2">Uncharacterized protein</fullName>
    </submittedName>
</protein>
<dbReference type="Proteomes" id="UP000317617">
    <property type="component" value="Unassembled WGS sequence"/>
</dbReference>
<dbReference type="AlphaFoldDB" id="A0A4Y3TLQ7"/>
<name>A0A4Y3TLQ7_9PROT</name>
<proteinExistence type="predicted"/>
<evidence type="ECO:0000313" key="3">
    <source>
        <dbReference type="Proteomes" id="UP000317617"/>
    </source>
</evidence>
<dbReference type="EMBL" id="BJMU01000001">
    <property type="protein sequence ID" value="GEB81937.1"/>
    <property type="molecule type" value="Genomic_DNA"/>
</dbReference>
<evidence type="ECO:0000313" key="2">
    <source>
        <dbReference type="EMBL" id="GEB81937.1"/>
    </source>
</evidence>
<keyword evidence="3" id="KW-1185">Reference proteome</keyword>
<reference evidence="2 3" key="1">
    <citation type="submission" date="2019-06" db="EMBL/GenBank/DDBJ databases">
        <title>Whole genome shotgun sequence of Acetobacter orleanensis NBRC 13752.</title>
        <authorList>
            <person name="Hosoyama A."/>
            <person name="Uohara A."/>
            <person name="Ohji S."/>
            <person name="Ichikawa N."/>
        </authorList>
    </citation>
    <scope>NUCLEOTIDE SEQUENCE [LARGE SCALE GENOMIC DNA]</scope>
    <source>
        <strain evidence="2 3">NBRC 13752</strain>
    </source>
</reference>
<evidence type="ECO:0000256" key="1">
    <source>
        <dbReference type="SAM" id="MobiDB-lite"/>
    </source>
</evidence>